<dbReference type="InterPro" id="IPR008042">
    <property type="entry name" value="Retrotrans_Pao"/>
</dbReference>
<accession>A0AAV8VJG9</accession>
<comment type="caution">
    <text evidence="1">The sequence shown here is derived from an EMBL/GenBank/DDBJ whole genome shotgun (WGS) entry which is preliminary data.</text>
</comment>
<organism evidence="1 2">
    <name type="scientific">Exocentrus adspersus</name>
    <dbReference type="NCBI Taxonomy" id="1586481"/>
    <lineage>
        <taxon>Eukaryota</taxon>
        <taxon>Metazoa</taxon>
        <taxon>Ecdysozoa</taxon>
        <taxon>Arthropoda</taxon>
        <taxon>Hexapoda</taxon>
        <taxon>Insecta</taxon>
        <taxon>Pterygota</taxon>
        <taxon>Neoptera</taxon>
        <taxon>Endopterygota</taxon>
        <taxon>Coleoptera</taxon>
        <taxon>Polyphaga</taxon>
        <taxon>Cucujiformia</taxon>
        <taxon>Chrysomeloidea</taxon>
        <taxon>Cerambycidae</taxon>
        <taxon>Lamiinae</taxon>
        <taxon>Acanthocinini</taxon>
        <taxon>Exocentrus</taxon>
    </lineage>
</organism>
<dbReference type="AlphaFoldDB" id="A0AAV8VJG9"/>
<proteinExistence type="predicted"/>
<gene>
    <name evidence="1" type="ORF">NQ315_011322</name>
</gene>
<dbReference type="PANTHER" id="PTHR47331:SF5">
    <property type="entry name" value="RIBONUCLEASE H"/>
    <property type="match status" value="1"/>
</dbReference>
<evidence type="ECO:0000313" key="2">
    <source>
        <dbReference type="Proteomes" id="UP001159042"/>
    </source>
</evidence>
<name>A0AAV8VJG9_9CUCU</name>
<dbReference type="EMBL" id="JANEYG010000074">
    <property type="protein sequence ID" value="KAJ8914334.1"/>
    <property type="molecule type" value="Genomic_DNA"/>
</dbReference>
<reference evidence="1 2" key="1">
    <citation type="journal article" date="2023" name="Insect Mol. Biol.">
        <title>Genome sequencing provides insights into the evolution of gene families encoding plant cell wall-degrading enzymes in longhorned beetles.</title>
        <authorList>
            <person name="Shin N.R."/>
            <person name="Okamura Y."/>
            <person name="Kirsch R."/>
            <person name="Pauchet Y."/>
        </authorList>
    </citation>
    <scope>NUCLEOTIDE SEQUENCE [LARGE SCALE GENOMIC DNA]</scope>
    <source>
        <strain evidence="1">EAD_L_NR</strain>
    </source>
</reference>
<evidence type="ECO:0000313" key="1">
    <source>
        <dbReference type="EMBL" id="KAJ8914334.1"/>
    </source>
</evidence>
<protein>
    <submittedName>
        <fullName evidence="1">Uncharacterized protein</fullName>
    </submittedName>
</protein>
<keyword evidence="2" id="KW-1185">Reference proteome</keyword>
<dbReference type="Proteomes" id="UP001159042">
    <property type="component" value="Unassembled WGS sequence"/>
</dbReference>
<sequence>MHNATMVELVGFCDASVVAYGAAVYVRVINNNVYINLLCSKSRIAPINKKLTIPRLELNSALLLAELINKVYGLLESKHPLNIEFNLSDPLPEEKVKVFLETKLSDNSFFEKFSNISKLQRVVGYILRFIHNTKSKDNKFLGGLTLPELETALMTIIKHEQKFCFREEIKCLKSNHPIKTNLKSLTPFIDKIGILRVGGRLDNAYISWDQKHPIILPKGNHITNLIINREHLRIVQIMEKN</sequence>
<dbReference type="PANTHER" id="PTHR47331">
    <property type="entry name" value="PHD-TYPE DOMAIN-CONTAINING PROTEIN"/>
    <property type="match status" value="1"/>
</dbReference>
<dbReference type="Pfam" id="PF05380">
    <property type="entry name" value="Peptidase_A17"/>
    <property type="match status" value="1"/>
</dbReference>